<gene>
    <name evidence="1" type="ORF">HMPREF0027_0844</name>
</gene>
<dbReference type="Proteomes" id="UP000005467">
    <property type="component" value="Unassembled WGS sequence"/>
</dbReference>
<dbReference type="EMBL" id="AEVG01000057">
    <property type="protein sequence ID" value="EFX92104.1"/>
    <property type="molecule type" value="Genomic_DNA"/>
</dbReference>
<evidence type="ECO:0000313" key="1">
    <source>
        <dbReference type="EMBL" id="EFX92104.1"/>
    </source>
</evidence>
<protein>
    <submittedName>
        <fullName evidence="1">Uncharacterized protein</fullName>
    </submittedName>
</protein>
<keyword evidence="2" id="KW-1185">Reference proteome</keyword>
<dbReference type="AlphaFoldDB" id="E8KG77"/>
<evidence type="ECO:0000313" key="2">
    <source>
        <dbReference type="Proteomes" id="UP000005467"/>
    </source>
</evidence>
<dbReference type="Pfam" id="PF04985">
    <property type="entry name" value="Phage_tube"/>
    <property type="match status" value="1"/>
</dbReference>
<dbReference type="InterPro" id="IPR006498">
    <property type="entry name" value="Tail_tube"/>
</dbReference>
<sequence length="44" mass="5159">MTYQATMIKQSIDGKEVLYFDAFTNKWRVAGQDVLETYRKNIGQ</sequence>
<reference evidence="1 2" key="1">
    <citation type="submission" date="2011-01" db="EMBL/GenBank/DDBJ databases">
        <authorList>
            <person name="Muzny D."/>
            <person name="Qin X."/>
            <person name="Deng J."/>
            <person name="Jiang H."/>
            <person name="Liu Y."/>
            <person name="Qu J."/>
            <person name="Song X.-Z."/>
            <person name="Zhang L."/>
            <person name="Thornton R."/>
            <person name="Coyle M."/>
            <person name="Francisco L."/>
            <person name="Jackson L."/>
            <person name="Javaid M."/>
            <person name="Korchina V."/>
            <person name="Kovar C."/>
            <person name="Mata R."/>
            <person name="Mathew T."/>
            <person name="Ngo R."/>
            <person name="Nguyen L."/>
            <person name="Nguyen N."/>
            <person name="Okwuonu G."/>
            <person name="Ongeri F."/>
            <person name="Pham C."/>
            <person name="Simmons D."/>
            <person name="Wilczek-Boney K."/>
            <person name="Hale W."/>
            <person name="Jakkamsetti A."/>
            <person name="Pham P."/>
            <person name="Ruth R."/>
            <person name="San Lucas F."/>
            <person name="Warren J."/>
            <person name="Zhang J."/>
            <person name="Zhao Z."/>
            <person name="Zhou C."/>
            <person name="Zhu D."/>
            <person name="Lee S."/>
            <person name="Bess C."/>
            <person name="Blankenburg K."/>
            <person name="Forbes L."/>
            <person name="Fu Q."/>
            <person name="Gubbala S."/>
            <person name="Hirani K."/>
            <person name="Jayaseelan J.C."/>
            <person name="Lara F."/>
            <person name="Munidasa M."/>
            <person name="Palculict T."/>
            <person name="Patil S."/>
            <person name="Pu L.-L."/>
            <person name="Saada N."/>
            <person name="Tang L."/>
            <person name="Weissenberger G."/>
            <person name="Zhu Y."/>
            <person name="Hemphill L."/>
            <person name="Shang Y."/>
            <person name="Youmans B."/>
            <person name="Ayvaz T."/>
            <person name="Ross M."/>
            <person name="Santibanez J."/>
            <person name="Aqrawi P."/>
            <person name="Gross S."/>
            <person name="Joshi V."/>
            <person name="Fowler G."/>
            <person name="Nazareth L."/>
            <person name="Reid J."/>
            <person name="Worley K."/>
            <person name="Petrosino J."/>
            <person name="Highlander S."/>
            <person name="Gibbs R."/>
        </authorList>
    </citation>
    <scope>NUCLEOTIDE SEQUENCE [LARGE SCALE GENOMIC DNA]</scope>
    <source>
        <strain evidence="1 2">ATCC 25976</strain>
    </source>
</reference>
<dbReference type="HOGENOM" id="CLU_3211381_0_0_6"/>
<accession>E8KG77</accession>
<comment type="caution">
    <text evidence="1">The sequence shown here is derived from an EMBL/GenBank/DDBJ whole genome shotgun (WGS) entry which is preliminary data.</text>
</comment>
<proteinExistence type="predicted"/>
<name>E8KG77_9PAST</name>
<organism evidence="1 2">
    <name type="scientific">Actinobacillus ureae ATCC 25976</name>
    <dbReference type="NCBI Taxonomy" id="887324"/>
    <lineage>
        <taxon>Bacteria</taxon>
        <taxon>Pseudomonadati</taxon>
        <taxon>Pseudomonadota</taxon>
        <taxon>Gammaproteobacteria</taxon>
        <taxon>Pasteurellales</taxon>
        <taxon>Pasteurellaceae</taxon>
        <taxon>Actinobacillus</taxon>
    </lineage>
</organism>